<dbReference type="SMART" id="SM01292">
    <property type="entry name" value="N1221"/>
    <property type="match status" value="1"/>
</dbReference>
<proteinExistence type="inferred from homology"/>
<keyword evidence="3" id="KW-0472">Membrane</keyword>
<keyword evidence="3" id="KW-1133">Transmembrane helix</keyword>
<evidence type="ECO:0000256" key="1">
    <source>
        <dbReference type="ARBA" id="ARBA00007062"/>
    </source>
</evidence>
<dbReference type="PANTHER" id="PTHR13239:SF4">
    <property type="entry name" value="AT25231P"/>
    <property type="match status" value="1"/>
</dbReference>
<dbReference type="EMBL" id="CAKXAJ010026467">
    <property type="protein sequence ID" value="CAH2268791.1"/>
    <property type="molecule type" value="Genomic_DNA"/>
</dbReference>
<comment type="caution">
    <text evidence="6">The sequence shown here is derived from an EMBL/GenBank/DDBJ whole genome shotgun (WGS) entry which is preliminary data.</text>
</comment>
<feature type="domain" description="Far11/STRP N-terminal" evidence="4">
    <location>
        <begin position="31"/>
        <end position="340"/>
    </location>
</feature>
<dbReference type="Pfam" id="PF11882">
    <property type="entry name" value="DUF3402"/>
    <property type="match status" value="2"/>
</dbReference>
<dbReference type="InterPro" id="IPR040185">
    <property type="entry name" value="Far11/STRP"/>
</dbReference>
<evidence type="ECO:0000259" key="4">
    <source>
        <dbReference type="SMART" id="SM01292"/>
    </source>
</evidence>
<feature type="transmembrane region" description="Helical" evidence="3">
    <location>
        <begin position="1146"/>
        <end position="1167"/>
    </location>
</feature>
<feature type="region of interest" description="Disordered" evidence="2">
    <location>
        <begin position="1"/>
        <end position="20"/>
    </location>
</feature>
<dbReference type="Pfam" id="PF07923">
    <property type="entry name" value="N1221"/>
    <property type="match status" value="1"/>
</dbReference>
<evidence type="ECO:0000313" key="6">
    <source>
        <dbReference type="EMBL" id="CAH2268791.1"/>
    </source>
</evidence>
<comment type="similarity">
    <text evidence="1">Belongs to the STRIP family.</text>
</comment>
<dbReference type="InterPro" id="IPR012486">
    <property type="entry name" value="Far11/STRP_N"/>
</dbReference>
<evidence type="ECO:0000256" key="2">
    <source>
        <dbReference type="SAM" id="MobiDB-lite"/>
    </source>
</evidence>
<feature type="domain" description="Far11/STRP C-terminal" evidence="5">
    <location>
        <begin position="438"/>
        <end position="797"/>
    </location>
</feature>
<evidence type="ECO:0000259" key="5">
    <source>
        <dbReference type="SMART" id="SM01293"/>
    </source>
</evidence>
<dbReference type="InterPro" id="IPR021819">
    <property type="entry name" value="Far11/STRP_C"/>
</dbReference>
<evidence type="ECO:0000256" key="3">
    <source>
        <dbReference type="SAM" id="Phobius"/>
    </source>
</evidence>
<dbReference type="Proteomes" id="UP000838756">
    <property type="component" value="Unassembled WGS sequence"/>
</dbReference>
<name>A0A8S4SP44_9NEOP</name>
<dbReference type="OrthoDB" id="18234at2759"/>
<dbReference type="PANTHER" id="PTHR13239">
    <property type="entry name" value="PROTEIN REQUIRED FOR HYPHAL ANASTOMOSIS HAM-2"/>
    <property type="match status" value="1"/>
</dbReference>
<reference evidence="6" key="1">
    <citation type="submission" date="2022-03" db="EMBL/GenBank/DDBJ databases">
        <authorList>
            <person name="Lindestad O."/>
        </authorList>
    </citation>
    <scope>NUCLEOTIDE SEQUENCE</scope>
</reference>
<dbReference type="GO" id="GO:0007010">
    <property type="term" value="P:cytoskeleton organization"/>
    <property type="evidence" value="ECO:0007669"/>
    <property type="project" value="TreeGrafter"/>
</dbReference>
<sequence>MGTNGNGRRGGTKIPDVRRPMEEGDCIDMESPELDFVYDDCDTQANEIAELYSYTEHPEFQYNVKAFEEIMEEFNFPPSWQRLSNTQQRTVVMKLLEHLDVAVSEIRMRATRCILYLAQGCWAEMQSDAEQAYWARVNIMTLYDMGTFAAFVELLNLEIVRSSAAVASRKLAESLADSTNLRVILSVLYLITEHMRTEKDNQELEYAHLVKTFKDEIGSPFGDEMLPVKLLGMVTQLCNGTTPHFPMKKVLLLLWKILLVYLGGSKQLKERKAKLREKYGLPPVTEDTLEIIKSMRSSSPPPSAADILENQNPGQRKLKENERALRRQTFIKQTSLDESDEQIFVDKEETGNGSEDYSMEFQSMSSDNNQNANTNPNCPYYMCIKRFDSPPPPPPLPRSLPWRSKVRQKDIDMFLDNVRIKFVGYSLPGDRKTKAGLPQPIHEGIEILKKHMYTSLAEVQAEREYEIGRSPLTRGEKDVEETEVEILYKAMLPNLPQYMIALLKILLAATPTSTAKTYSMNIMADVLPEEMPMTVLQSLKLGIDVNRHKEIIVKAVTAILLLLLKHFKLNHVYQFEFMSQHLVFANCMPLVLKFFNQNILSYIGAKNSIPIFDFPACVIGEQPELTKECLDIGDSSVPYSWRNVFSCINLLRILNKLTKWKNARIMMLVVFKSAPILKRTLKVRHALMQFYVLKLLKMQTKYLGRQWRKTNMKTISAIYSKVRHRLNDDWAFGNEVDARPWDFQDEECALRVSVDRFNQRRYGSGVDHEGELTPVDTDLNSVLDTIIDLDEEFKTNYELWLDQEDRTPGKKLLTTCESLIKIGFAITGPPPTIKRREFSYVLEDEFNINDILRTDLMPTFFMIDEDSKPQNVSDTSMSKHMTSINGSIDAALSTLDFHRWAFVLKVSQVSTDVLEDEFNINDILRTDLMPTFFMIDEDSKPQNVSDTSMSKHMTSINGSIDAALSTLDFHRKMMNEYRCRNYLAEQILGEVGKSVLQNRIGRPHESNGLEKDLLTRRSQDVRSNFMYDPGSTNYQEWLAKVMALNDIYRHQNMSLSPYNTMFTESEGQRPQSREGYEVIEGAEMTLGDSDGLMYEVSKHGGGYEYNVPPPPPPLYQHPSSQIHDIHEEYGMERESHGLGITDLFDISLTGIAFLSFGMFILQVLMCITMNHQPTQVMQLVDNTDTVNVDDVFRVKRDTEPRRRTISTLNSLSRHALMAIRPQSLECLYRTLCLGNKHARNIRDSNKYWLPLWHAGVAWTRGGVLGALQAAVLGLGDADCNEMYPKKQCL</sequence>
<keyword evidence="3" id="KW-0812">Transmembrane</keyword>
<dbReference type="SMART" id="SM01293">
    <property type="entry name" value="DUF3402"/>
    <property type="match status" value="1"/>
</dbReference>
<keyword evidence="7" id="KW-1185">Reference proteome</keyword>
<feature type="region of interest" description="Disordered" evidence="2">
    <location>
        <begin position="295"/>
        <end position="316"/>
    </location>
</feature>
<protein>
    <submittedName>
        <fullName evidence="6">Jg13651 protein</fullName>
    </submittedName>
</protein>
<dbReference type="GO" id="GO:0005829">
    <property type="term" value="C:cytosol"/>
    <property type="evidence" value="ECO:0007669"/>
    <property type="project" value="TreeGrafter"/>
</dbReference>
<evidence type="ECO:0000313" key="7">
    <source>
        <dbReference type="Proteomes" id="UP000838756"/>
    </source>
</evidence>
<accession>A0A8S4SP44</accession>
<organism evidence="6 7">
    <name type="scientific">Pararge aegeria aegeria</name>
    <dbReference type="NCBI Taxonomy" id="348720"/>
    <lineage>
        <taxon>Eukaryota</taxon>
        <taxon>Metazoa</taxon>
        <taxon>Ecdysozoa</taxon>
        <taxon>Arthropoda</taxon>
        <taxon>Hexapoda</taxon>
        <taxon>Insecta</taxon>
        <taxon>Pterygota</taxon>
        <taxon>Neoptera</taxon>
        <taxon>Endopterygota</taxon>
        <taxon>Lepidoptera</taxon>
        <taxon>Glossata</taxon>
        <taxon>Ditrysia</taxon>
        <taxon>Papilionoidea</taxon>
        <taxon>Nymphalidae</taxon>
        <taxon>Satyrinae</taxon>
        <taxon>Satyrini</taxon>
        <taxon>Parargina</taxon>
        <taxon>Pararge</taxon>
    </lineage>
</organism>
<gene>
    <name evidence="6" type="primary">jg13651</name>
    <name evidence="6" type="ORF">PAEG_LOCUS27108</name>
</gene>